<proteinExistence type="inferred from homology"/>
<comment type="subcellular location">
    <subcellularLocation>
        <location evidence="1">Cell membrane</location>
        <topology evidence="1">Multi-pass membrane protein</topology>
    </subcellularLocation>
</comment>
<evidence type="ECO:0000256" key="6">
    <source>
        <dbReference type="ARBA" id="ARBA00023136"/>
    </source>
</evidence>
<accession>A0AAQ3LEB1</accession>
<feature type="transmembrane region" description="Helical" evidence="7">
    <location>
        <begin position="6"/>
        <end position="25"/>
    </location>
</feature>
<dbReference type="GO" id="GO:0005886">
    <property type="term" value="C:plasma membrane"/>
    <property type="evidence" value="ECO:0007669"/>
    <property type="project" value="UniProtKB-SubCell"/>
</dbReference>
<keyword evidence="8" id="KW-0614">Plasmid</keyword>
<comment type="similarity">
    <text evidence="2">Belongs to the VirD4/TraG family.</text>
</comment>
<evidence type="ECO:0000256" key="4">
    <source>
        <dbReference type="ARBA" id="ARBA00022692"/>
    </source>
</evidence>
<dbReference type="CDD" id="cd01127">
    <property type="entry name" value="TrwB_TraG_TraD_VirD4"/>
    <property type="match status" value="1"/>
</dbReference>
<dbReference type="AlphaFoldDB" id="A0AAQ3LEB1"/>
<dbReference type="Proteomes" id="UP001297540">
    <property type="component" value="Plasmid unnamed1"/>
</dbReference>
<evidence type="ECO:0000256" key="3">
    <source>
        <dbReference type="ARBA" id="ARBA00022475"/>
    </source>
</evidence>
<keyword evidence="5 7" id="KW-1133">Transmembrane helix</keyword>
<evidence type="ECO:0000256" key="5">
    <source>
        <dbReference type="ARBA" id="ARBA00022989"/>
    </source>
</evidence>
<evidence type="ECO:0000256" key="1">
    <source>
        <dbReference type="ARBA" id="ARBA00004651"/>
    </source>
</evidence>
<dbReference type="InterPro" id="IPR003688">
    <property type="entry name" value="TraG/VirD4"/>
</dbReference>
<evidence type="ECO:0000256" key="7">
    <source>
        <dbReference type="SAM" id="Phobius"/>
    </source>
</evidence>
<dbReference type="SUPFAM" id="SSF52540">
    <property type="entry name" value="P-loop containing nucleoside triphosphate hydrolases"/>
    <property type="match status" value="1"/>
</dbReference>
<keyword evidence="3" id="KW-1003">Cell membrane</keyword>
<evidence type="ECO:0000313" key="9">
    <source>
        <dbReference type="Proteomes" id="UP001297540"/>
    </source>
</evidence>
<geneLocation type="plasmid" evidence="8 9">
    <name>unnamed1</name>
</geneLocation>
<dbReference type="PANTHER" id="PTHR37937:SF1">
    <property type="entry name" value="CONJUGATIVE TRANSFER: DNA TRANSPORT"/>
    <property type="match status" value="1"/>
</dbReference>
<feature type="transmembrane region" description="Helical" evidence="7">
    <location>
        <begin position="75"/>
        <end position="96"/>
    </location>
</feature>
<sequence>MQGTNVLFGQIAVVIGIVIAGVWGATQWTAATLGYQVRLGSPWFDLLGVPVYHPWRLFEWWFFFDAYAPHVFDTGGAIAGGSGLFALLVAIAMSVWRSRQSRLVTTYGSARWADAVDIRKAGLTLPAGVFLGQHDDQYLRHEGPEHVLSFAPTRSGKGVGLVVPTLLSWPASAVIHDIKGENWKITAGWRSRFSHCLLFNPTDRQSAAYNPLLEVRRGAHEVRDVQNIADILVDPEGALEKRNHWEKTSHALLVGAILHVLYAGEDKTLRGVANFLSDPACPFELTLHRMMTTKHLGDAPHPVVASAARGCKPEPQKFPSP</sequence>
<gene>
    <name evidence="8" type="ORF">L4V69_01755</name>
</gene>
<reference evidence="8" key="1">
    <citation type="submission" date="2023-06" db="EMBL/GenBank/DDBJ databases">
        <authorList>
            <consortium name="Clinical and Environmental Microbiology Branch: Whole genome sequencing antimicrobial resistance pathogens in the healthcare setting"/>
        </authorList>
    </citation>
    <scope>NUCLEOTIDE SEQUENCE</scope>
    <source>
        <strain evidence="8">2021CK-01020</strain>
        <plasmid evidence="8">unnamed1</plasmid>
    </source>
</reference>
<dbReference type="InterPro" id="IPR027417">
    <property type="entry name" value="P-loop_NTPase"/>
</dbReference>
<keyword evidence="4 7" id="KW-0812">Transmembrane</keyword>
<organism evidence="8 9">
    <name type="scientific">Pseudomonas aeruginosa</name>
    <dbReference type="NCBI Taxonomy" id="287"/>
    <lineage>
        <taxon>Bacteria</taxon>
        <taxon>Pseudomonadati</taxon>
        <taxon>Pseudomonadota</taxon>
        <taxon>Gammaproteobacteria</taxon>
        <taxon>Pseudomonadales</taxon>
        <taxon>Pseudomonadaceae</taxon>
        <taxon>Pseudomonas</taxon>
    </lineage>
</organism>
<evidence type="ECO:0000313" key="8">
    <source>
        <dbReference type="EMBL" id="WOS74321.1"/>
    </source>
</evidence>
<keyword evidence="6 7" id="KW-0472">Membrane</keyword>
<dbReference type="RefSeq" id="WP_265348932.1">
    <property type="nucleotide sequence ID" value="NZ_JTXP01000094.1"/>
</dbReference>
<protein>
    <submittedName>
        <fullName evidence="8">Type IV secretory system conjugative DNA transfer family protein</fullName>
    </submittedName>
</protein>
<dbReference type="InterPro" id="IPR051539">
    <property type="entry name" value="T4SS-coupling_protein"/>
</dbReference>
<name>A0AAQ3LEB1_PSEAI</name>
<reference evidence="8" key="2">
    <citation type="submission" date="2023-10" db="EMBL/GenBank/DDBJ databases">
        <title>Pathogen: clinical or host-associated sample.</title>
        <authorList>
            <person name="Hergert J."/>
            <person name="Casey R."/>
            <person name="Wagner J."/>
            <person name="Young E.L."/>
            <person name="Oakeson K.F."/>
        </authorList>
    </citation>
    <scope>NUCLEOTIDE SEQUENCE</scope>
    <source>
        <strain evidence="8">2021CK-01020</strain>
        <plasmid evidence="8">unnamed1</plasmid>
    </source>
</reference>
<evidence type="ECO:0000256" key="2">
    <source>
        <dbReference type="ARBA" id="ARBA00008806"/>
    </source>
</evidence>
<dbReference type="PANTHER" id="PTHR37937">
    <property type="entry name" value="CONJUGATIVE TRANSFER: DNA TRANSPORT"/>
    <property type="match status" value="1"/>
</dbReference>
<dbReference type="EMBL" id="CP136985">
    <property type="protein sequence ID" value="WOS74321.1"/>
    <property type="molecule type" value="Genomic_DNA"/>
</dbReference>
<dbReference type="Pfam" id="PF02534">
    <property type="entry name" value="T4SS-DNA_transf"/>
    <property type="match status" value="1"/>
</dbReference>